<name>A0A842HLF3_9BURK</name>
<gene>
    <name evidence="1" type="ORF">GTU67_00275</name>
</gene>
<comment type="caution">
    <text evidence="1">The sequence shown here is derived from an EMBL/GenBank/DDBJ whole genome shotgun (WGS) entry which is preliminary data.</text>
</comment>
<evidence type="ECO:0000313" key="1">
    <source>
        <dbReference type="EMBL" id="MBC2768348.1"/>
    </source>
</evidence>
<dbReference type="RefSeq" id="WP_185778204.1">
    <property type="nucleotide sequence ID" value="NZ_JACJUU010000001.1"/>
</dbReference>
<protein>
    <submittedName>
        <fullName evidence="1">Uncharacterized protein</fullName>
    </submittedName>
</protein>
<sequence>MSFMDTPSWGYERPDCIGDHALALFIDDVQRVLDHYMQTSGTPETRVLQAQATANKLLKAYENNARKTTAFTGQSIEIKLVSTSQSEPQWVPLFSPGLKQALKKLLDRSQGTPTH</sequence>
<reference evidence="1 2" key="1">
    <citation type="submission" date="2020-08" db="EMBL/GenBank/DDBJ databases">
        <title>Paraeoetvoesia sp. YC-7-48 draft genome sequence.</title>
        <authorList>
            <person name="Yao L."/>
        </authorList>
    </citation>
    <scope>NUCLEOTIDE SEQUENCE [LARGE SCALE GENOMIC DNA]</scope>
    <source>
        <strain evidence="2">YC-7-48</strain>
    </source>
</reference>
<dbReference type="Proteomes" id="UP000545386">
    <property type="component" value="Unassembled WGS sequence"/>
</dbReference>
<proteinExistence type="predicted"/>
<dbReference type="EMBL" id="JACJUU010000001">
    <property type="protein sequence ID" value="MBC2768348.1"/>
    <property type="molecule type" value="Genomic_DNA"/>
</dbReference>
<keyword evidence="2" id="KW-1185">Reference proteome</keyword>
<accession>A0A842HLF3</accession>
<organism evidence="1 2">
    <name type="scientific">Pusillimonas minor</name>
    <dbReference type="NCBI Taxonomy" id="2697024"/>
    <lineage>
        <taxon>Bacteria</taxon>
        <taxon>Pseudomonadati</taxon>
        <taxon>Pseudomonadota</taxon>
        <taxon>Betaproteobacteria</taxon>
        <taxon>Burkholderiales</taxon>
        <taxon>Alcaligenaceae</taxon>
        <taxon>Pusillimonas</taxon>
    </lineage>
</organism>
<dbReference type="AlphaFoldDB" id="A0A842HLF3"/>
<evidence type="ECO:0000313" key="2">
    <source>
        <dbReference type="Proteomes" id="UP000545386"/>
    </source>
</evidence>